<keyword evidence="13" id="KW-1185">Reference proteome</keyword>
<evidence type="ECO:0000256" key="7">
    <source>
        <dbReference type="ARBA" id="ARBA00022989"/>
    </source>
</evidence>
<dbReference type="OrthoDB" id="427452at2759"/>
<dbReference type="Gene3D" id="1.50.40.10">
    <property type="entry name" value="Mitochondrial carrier domain"/>
    <property type="match status" value="1"/>
</dbReference>
<keyword evidence="6" id="KW-0999">Mitochondrion inner membrane</keyword>
<protein>
    <recommendedName>
        <fullName evidence="14">Mitochondrial phosphate carrier protein 1, mitochondrial</fullName>
    </recommendedName>
</protein>
<keyword evidence="4 10" id="KW-0812">Transmembrane</keyword>
<dbReference type="GO" id="GO:1990547">
    <property type="term" value="P:mitochondrial phosphate ion transmembrane transport"/>
    <property type="evidence" value="ECO:0007669"/>
    <property type="project" value="InterPro"/>
</dbReference>
<evidence type="ECO:0000256" key="6">
    <source>
        <dbReference type="ARBA" id="ARBA00022792"/>
    </source>
</evidence>
<evidence type="ECO:0000256" key="9">
    <source>
        <dbReference type="ARBA" id="ARBA00023136"/>
    </source>
</evidence>
<comment type="caution">
    <text evidence="12">The sequence shown here is derived from an EMBL/GenBank/DDBJ whole genome shotgun (WGS) entry which is preliminary data.</text>
</comment>
<comment type="subcellular location">
    <subcellularLocation>
        <location evidence="1">Mitochondrion inner membrane</location>
        <topology evidence="1">Multi-pass membrane protein</topology>
    </subcellularLocation>
</comment>
<dbReference type="STRING" id="33114.A0A2G2WWZ4"/>
<dbReference type="AlphaFoldDB" id="A0A2G2WWZ4"/>
<dbReference type="InterPro" id="IPR018108">
    <property type="entry name" value="MCP_transmembrane"/>
</dbReference>
<feature type="repeat" description="Solcar" evidence="10">
    <location>
        <begin position="107"/>
        <end position="188"/>
    </location>
</feature>
<dbReference type="PROSITE" id="PS50920">
    <property type="entry name" value="SOLCAR"/>
    <property type="match status" value="2"/>
</dbReference>
<dbReference type="GO" id="GO:0005743">
    <property type="term" value="C:mitochondrial inner membrane"/>
    <property type="evidence" value="ECO:0007669"/>
    <property type="project" value="UniProtKB-SubCell"/>
</dbReference>
<feature type="repeat" description="Solcar" evidence="10">
    <location>
        <begin position="197"/>
        <end position="281"/>
    </location>
</feature>
<evidence type="ECO:0000313" key="12">
    <source>
        <dbReference type="EMBL" id="PHT49711.1"/>
    </source>
</evidence>
<organism evidence="12 13">
    <name type="scientific">Capsicum baccatum</name>
    <name type="common">Peruvian pepper</name>
    <dbReference type="NCBI Taxonomy" id="33114"/>
    <lineage>
        <taxon>Eukaryota</taxon>
        <taxon>Viridiplantae</taxon>
        <taxon>Streptophyta</taxon>
        <taxon>Embryophyta</taxon>
        <taxon>Tracheophyta</taxon>
        <taxon>Spermatophyta</taxon>
        <taxon>Magnoliopsida</taxon>
        <taxon>eudicotyledons</taxon>
        <taxon>Gunneridae</taxon>
        <taxon>Pentapetalae</taxon>
        <taxon>asterids</taxon>
        <taxon>lamiids</taxon>
        <taxon>Solanales</taxon>
        <taxon>Solanaceae</taxon>
        <taxon>Solanoideae</taxon>
        <taxon>Capsiceae</taxon>
        <taxon>Capsicum</taxon>
    </lineage>
</organism>
<dbReference type="EMBL" id="MLFT02000004">
    <property type="protein sequence ID" value="PHT49711.1"/>
    <property type="molecule type" value="Genomic_DNA"/>
</dbReference>
<keyword evidence="3 11" id="KW-0813">Transport</keyword>
<accession>A0A2G2WWZ4</accession>
<evidence type="ECO:0000256" key="8">
    <source>
        <dbReference type="ARBA" id="ARBA00023128"/>
    </source>
</evidence>
<dbReference type="InterPro" id="IPR044677">
    <property type="entry name" value="SLC25A3/Pic2/Mir1-like"/>
</dbReference>
<dbReference type="InterPro" id="IPR023395">
    <property type="entry name" value="MCP_dom_sf"/>
</dbReference>
<keyword evidence="7" id="KW-1133">Transmembrane helix</keyword>
<dbReference type="PANTHER" id="PTHR45671:SF14">
    <property type="entry name" value="PHOSPHATE CARRIER PROTEIN"/>
    <property type="match status" value="1"/>
</dbReference>
<keyword evidence="5" id="KW-0677">Repeat</keyword>
<evidence type="ECO:0000313" key="13">
    <source>
        <dbReference type="Proteomes" id="UP000224567"/>
    </source>
</evidence>
<dbReference type="FunFam" id="1.50.40.10:FF:000046">
    <property type="entry name" value="Phosphate carrier protein, mitochondrial"/>
    <property type="match status" value="1"/>
</dbReference>
<comment type="similarity">
    <text evidence="2 11">Belongs to the mitochondrial carrier (TC 2.A.29) family.</text>
</comment>
<evidence type="ECO:0008006" key="14">
    <source>
        <dbReference type="Google" id="ProtNLM"/>
    </source>
</evidence>
<evidence type="ECO:0000256" key="4">
    <source>
        <dbReference type="ARBA" id="ARBA00022692"/>
    </source>
</evidence>
<keyword evidence="9 10" id="KW-0472">Membrane</keyword>
<gene>
    <name evidence="12" type="ORF">CQW23_09458</name>
</gene>
<name>A0A2G2WWZ4_CAPBA</name>
<evidence type="ECO:0000256" key="1">
    <source>
        <dbReference type="ARBA" id="ARBA00004448"/>
    </source>
</evidence>
<dbReference type="PANTHER" id="PTHR45671">
    <property type="entry name" value="SOLUTE CARRIER FAMILY 25 (MITOCHONDRIAL CARRIER PHOSPHATE CARRIER), MEMBER 3, LIKE-RELATED-RELATED"/>
    <property type="match status" value="1"/>
</dbReference>
<evidence type="ECO:0000256" key="5">
    <source>
        <dbReference type="ARBA" id="ARBA00022737"/>
    </source>
</evidence>
<evidence type="ECO:0000256" key="11">
    <source>
        <dbReference type="RuleBase" id="RU000488"/>
    </source>
</evidence>
<reference evidence="12 13" key="1">
    <citation type="journal article" date="2017" name="Genome Biol.">
        <title>New reference genome sequences of hot pepper reveal the massive evolution of plant disease-resistance genes by retroduplication.</title>
        <authorList>
            <person name="Kim S."/>
            <person name="Park J."/>
            <person name="Yeom S.I."/>
            <person name="Kim Y.M."/>
            <person name="Seo E."/>
            <person name="Kim K.T."/>
            <person name="Kim M.S."/>
            <person name="Lee J.M."/>
            <person name="Cheong K."/>
            <person name="Shin H.S."/>
            <person name="Kim S.B."/>
            <person name="Han K."/>
            <person name="Lee J."/>
            <person name="Park M."/>
            <person name="Lee H.A."/>
            <person name="Lee H.Y."/>
            <person name="Lee Y."/>
            <person name="Oh S."/>
            <person name="Lee J.H."/>
            <person name="Choi E."/>
            <person name="Choi E."/>
            <person name="Lee S.E."/>
            <person name="Jeon J."/>
            <person name="Kim H."/>
            <person name="Choi G."/>
            <person name="Song H."/>
            <person name="Lee J."/>
            <person name="Lee S.C."/>
            <person name="Kwon J.K."/>
            <person name="Lee H.Y."/>
            <person name="Koo N."/>
            <person name="Hong Y."/>
            <person name="Kim R.W."/>
            <person name="Kang W.H."/>
            <person name="Huh J.H."/>
            <person name="Kang B.C."/>
            <person name="Yang T.J."/>
            <person name="Lee Y.H."/>
            <person name="Bennetzen J.L."/>
            <person name="Choi D."/>
        </authorList>
    </citation>
    <scope>NUCLEOTIDE SEQUENCE [LARGE SCALE GENOMIC DNA]</scope>
    <source>
        <strain evidence="13">cv. PBC81</strain>
    </source>
</reference>
<sequence length="399" mass="44645">MQLGNFNASGSEANALPIIGCSFELLIDETHGGVNAKLEIWRQTLESKGFRLSMTKTEYLECKFIEGTHETDVVVKLDTQTTPKRDSFKYLGFLIQENSEINEDVTYRIGAGWVKWWLASGVLCDNKLPFQLKGKVHPIKYHSISTCFTTLLREQGPSAFWRGWAGKFFGYGVQGACRFGLYEYFKKVYSNVLVDQNKSLIFFASSASAEVIANVALCPFEAIKVRVQAQPHFAKGLSDGFPRIYASEGFHGLYRGLVPLLGRNIPFSIVMFSTFEHTVNFLYKKLIQKRREECSRAQQLSVTCLAGYAAGSVGSIISNPADNIVASLNNKKASTLKLSVKKIGFLNLFTRSLPIRIMLVGPVVTLQWLFYDSIKLLSGLPTSGHVTKDIKEEEKPQCR</sequence>
<evidence type="ECO:0000256" key="3">
    <source>
        <dbReference type="ARBA" id="ARBA00022448"/>
    </source>
</evidence>
<dbReference type="Proteomes" id="UP000224567">
    <property type="component" value="Unassembled WGS sequence"/>
</dbReference>
<reference evidence="13" key="2">
    <citation type="journal article" date="2017" name="J. Anim. Genet.">
        <title>Multiple reference genome sequences of hot pepper reveal the massive evolution of plant disease resistance genes by retroduplication.</title>
        <authorList>
            <person name="Kim S."/>
            <person name="Park J."/>
            <person name="Yeom S.-I."/>
            <person name="Kim Y.-M."/>
            <person name="Seo E."/>
            <person name="Kim K.-T."/>
            <person name="Kim M.-S."/>
            <person name="Lee J.M."/>
            <person name="Cheong K."/>
            <person name="Shin H.-S."/>
            <person name="Kim S.-B."/>
            <person name="Han K."/>
            <person name="Lee J."/>
            <person name="Park M."/>
            <person name="Lee H.-A."/>
            <person name="Lee H.-Y."/>
            <person name="Lee Y."/>
            <person name="Oh S."/>
            <person name="Lee J.H."/>
            <person name="Choi E."/>
            <person name="Choi E."/>
            <person name="Lee S.E."/>
            <person name="Jeon J."/>
            <person name="Kim H."/>
            <person name="Choi G."/>
            <person name="Song H."/>
            <person name="Lee J."/>
            <person name="Lee S.-C."/>
            <person name="Kwon J.-K."/>
            <person name="Lee H.-Y."/>
            <person name="Koo N."/>
            <person name="Hong Y."/>
            <person name="Kim R.W."/>
            <person name="Kang W.-H."/>
            <person name="Huh J.H."/>
            <person name="Kang B.-C."/>
            <person name="Yang T.-J."/>
            <person name="Lee Y.-H."/>
            <person name="Bennetzen J.L."/>
            <person name="Choi D."/>
        </authorList>
    </citation>
    <scope>NUCLEOTIDE SEQUENCE [LARGE SCALE GENOMIC DNA]</scope>
    <source>
        <strain evidence="13">cv. PBC81</strain>
    </source>
</reference>
<dbReference type="GO" id="GO:0005315">
    <property type="term" value="F:phosphate transmembrane transporter activity"/>
    <property type="evidence" value="ECO:0007669"/>
    <property type="project" value="InterPro"/>
</dbReference>
<proteinExistence type="inferred from homology"/>
<dbReference type="Pfam" id="PF00153">
    <property type="entry name" value="Mito_carr"/>
    <property type="match status" value="2"/>
</dbReference>
<evidence type="ECO:0000256" key="10">
    <source>
        <dbReference type="PROSITE-ProRule" id="PRU00282"/>
    </source>
</evidence>
<keyword evidence="8" id="KW-0496">Mitochondrion</keyword>
<dbReference type="SUPFAM" id="SSF103506">
    <property type="entry name" value="Mitochondrial carrier"/>
    <property type="match status" value="1"/>
</dbReference>
<evidence type="ECO:0000256" key="2">
    <source>
        <dbReference type="ARBA" id="ARBA00006375"/>
    </source>
</evidence>